<evidence type="ECO:0000313" key="2">
    <source>
        <dbReference type="EMBL" id="SFM65673.1"/>
    </source>
</evidence>
<dbReference type="EMBL" id="FOUO01000019">
    <property type="protein sequence ID" value="SFM65673.1"/>
    <property type="molecule type" value="Genomic_DNA"/>
</dbReference>
<dbReference type="Gene3D" id="3.30.460.10">
    <property type="entry name" value="Beta Polymerase, domain 2"/>
    <property type="match status" value="1"/>
</dbReference>
<dbReference type="InterPro" id="IPR007685">
    <property type="entry name" value="RelA_SpoT"/>
</dbReference>
<dbReference type="Proteomes" id="UP000199556">
    <property type="component" value="Unassembled WGS sequence"/>
</dbReference>
<name>A0A1I4SN12_ECTMO</name>
<dbReference type="GO" id="GO:0015969">
    <property type="term" value="P:guanosine tetraphosphate metabolic process"/>
    <property type="evidence" value="ECO:0007669"/>
    <property type="project" value="InterPro"/>
</dbReference>
<gene>
    <name evidence="2" type="ORF">SAMN05421721_1191</name>
</gene>
<sequence length="424" mass="48889">MKLSKSKIDRAGVGLAKENYRDADEWIEYEYILDEYRKAHLQPLTETTLELQQWLTGYESDYYVAQRLKRKPQITRKLGRLSVRLTQLQDIGGCRIIVEKNADVDRLLNFIEQRVAEQSSLSIDKITDYRDRGRDVTGYRSLHILLSRGGYKLELQVRSRIQHYWSESIERTSVVYGHYLKESEGDPAVIGYFQRLSDAFFELESGREPSAKERLEIDELKIQSEAIIAASEKGRVLSSHVNEGIIKTLVEKETRNPNPINNWIIIFDWSTGAFVSWDIVGRSPEEAMDAYVRNENLYPVDKDFEVVLIGSSKIATVRRTHSHYFGIETYDNVLENIEESIIGFSKRMDIDVGARQILLKLHTKHFWGDKGVATSTLKNHFCQNVLTFDSSLEVLLQKGLVYQNGPNGPVSLNIKMRNEVEQYV</sequence>
<dbReference type="CDD" id="cd05399">
    <property type="entry name" value="NT_Rel-Spo_like"/>
    <property type="match status" value="1"/>
</dbReference>
<evidence type="ECO:0000259" key="1">
    <source>
        <dbReference type="SMART" id="SM00954"/>
    </source>
</evidence>
<protein>
    <recommendedName>
        <fullName evidence="1">RelA/SpoT domain-containing protein</fullName>
    </recommendedName>
</protein>
<proteinExistence type="predicted"/>
<dbReference type="PANTHER" id="PTHR47837">
    <property type="entry name" value="GTP PYROPHOSPHOKINASE YJBM"/>
    <property type="match status" value="1"/>
</dbReference>
<accession>A0A1I4SN12</accession>
<dbReference type="OrthoDB" id="9789634at2"/>
<evidence type="ECO:0000313" key="3">
    <source>
        <dbReference type="Proteomes" id="UP000199556"/>
    </source>
</evidence>
<dbReference type="SUPFAM" id="SSF81301">
    <property type="entry name" value="Nucleotidyltransferase"/>
    <property type="match status" value="1"/>
</dbReference>
<dbReference type="InterPro" id="IPR043519">
    <property type="entry name" value="NT_sf"/>
</dbReference>
<dbReference type="Pfam" id="PF04607">
    <property type="entry name" value="RelA_SpoT"/>
    <property type="match status" value="1"/>
</dbReference>
<keyword evidence="3" id="KW-1185">Reference proteome</keyword>
<reference evidence="2 3" key="1">
    <citation type="submission" date="2016-10" db="EMBL/GenBank/DDBJ databases">
        <authorList>
            <person name="de Groot N.N."/>
        </authorList>
    </citation>
    <scope>NUCLEOTIDE SEQUENCE [LARGE SCALE GENOMIC DNA]</scope>
    <source>
        <strain evidence="2 3">DSM 4180</strain>
    </source>
</reference>
<dbReference type="PANTHER" id="PTHR47837:SF1">
    <property type="entry name" value="GTP PYROPHOSPHOKINASE YJBM"/>
    <property type="match status" value="1"/>
</dbReference>
<dbReference type="SMART" id="SM00954">
    <property type="entry name" value="RelA_SpoT"/>
    <property type="match status" value="1"/>
</dbReference>
<feature type="domain" description="RelA/SpoT" evidence="1">
    <location>
        <begin position="66"/>
        <end position="180"/>
    </location>
</feature>
<dbReference type="RefSeq" id="WP_090487129.1">
    <property type="nucleotide sequence ID" value="NZ_FOUO01000019.1"/>
</dbReference>
<dbReference type="InterPro" id="IPR052366">
    <property type="entry name" value="GTP_Pyrophosphokinase"/>
</dbReference>
<dbReference type="AlphaFoldDB" id="A0A1I4SN12"/>
<organism evidence="2 3">
    <name type="scientific">Ectothiorhodospira mobilis</name>
    <dbReference type="NCBI Taxonomy" id="195064"/>
    <lineage>
        <taxon>Bacteria</taxon>
        <taxon>Pseudomonadati</taxon>
        <taxon>Pseudomonadota</taxon>
        <taxon>Gammaproteobacteria</taxon>
        <taxon>Chromatiales</taxon>
        <taxon>Ectothiorhodospiraceae</taxon>
        <taxon>Ectothiorhodospira</taxon>
    </lineage>
</organism>
<dbReference type="STRING" id="195064.SAMN05421721_1191"/>